<organism evidence="1 2">
    <name type="scientific">Nephila pilipes</name>
    <name type="common">Giant wood spider</name>
    <name type="synonym">Nephila maculata</name>
    <dbReference type="NCBI Taxonomy" id="299642"/>
    <lineage>
        <taxon>Eukaryota</taxon>
        <taxon>Metazoa</taxon>
        <taxon>Ecdysozoa</taxon>
        <taxon>Arthropoda</taxon>
        <taxon>Chelicerata</taxon>
        <taxon>Arachnida</taxon>
        <taxon>Araneae</taxon>
        <taxon>Araneomorphae</taxon>
        <taxon>Entelegynae</taxon>
        <taxon>Araneoidea</taxon>
        <taxon>Nephilidae</taxon>
        <taxon>Nephila</taxon>
    </lineage>
</organism>
<comment type="caution">
    <text evidence="1">The sequence shown here is derived from an EMBL/GenBank/DDBJ whole genome shotgun (WGS) entry which is preliminary data.</text>
</comment>
<reference evidence="1" key="1">
    <citation type="submission" date="2020-08" db="EMBL/GenBank/DDBJ databases">
        <title>Multicomponent nature underlies the extraordinary mechanical properties of spider dragline silk.</title>
        <authorList>
            <person name="Kono N."/>
            <person name="Nakamura H."/>
            <person name="Mori M."/>
            <person name="Yoshida Y."/>
            <person name="Ohtoshi R."/>
            <person name="Malay A.D."/>
            <person name="Moran D.A.P."/>
            <person name="Tomita M."/>
            <person name="Numata K."/>
            <person name="Arakawa K."/>
        </authorList>
    </citation>
    <scope>NUCLEOTIDE SEQUENCE</scope>
</reference>
<protein>
    <submittedName>
        <fullName evidence="1">Uncharacterized protein</fullName>
    </submittedName>
</protein>
<evidence type="ECO:0000313" key="2">
    <source>
        <dbReference type="Proteomes" id="UP000887013"/>
    </source>
</evidence>
<dbReference type="EMBL" id="BMAW01097070">
    <property type="protein sequence ID" value="GFS77726.1"/>
    <property type="molecule type" value="Genomic_DNA"/>
</dbReference>
<dbReference type="AlphaFoldDB" id="A0A8X6T3T1"/>
<accession>A0A8X6T3T1</accession>
<proteinExistence type="predicted"/>
<sequence>MTFYPENRSESESSVNKFISSFVKGEEAYANEKAAPKYFKARKPLPRDAFAEPYSFSHIQIRKCFPNSISFLHFMTCCNFFSFTVSREDSFRSVKLAQDFRLLYMLQILLEFLLG</sequence>
<keyword evidence="2" id="KW-1185">Reference proteome</keyword>
<gene>
    <name evidence="1" type="ORF">NPIL_55521</name>
</gene>
<dbReference type="Proteomes" id="UP000887013">
    <property type="component" value="Unassembled WGS sequence"/>
</dbReference>
<evidence type="ECO:0000313" key="1">
    <source>
        <dbReference type="EMBL" id="GFS77726.1"/>
    </source>
</evidence>
<name>A0A8X6T3T1_NEPPI</name>